<accession>A0A1J0RC16</accession>
<dbReference type="VEuPathDB" id="TriTrypDB:Tb427_000559600"/>
<reference evidence="2" key="1">
    <citation type="submission" date="2016-08" db="EMBL/GenBank/DDBJ databases">
        <title>VSG repertoire of Trypanosoma brucei EATRO 1125.</title>
        <authorList>
            <person name="Cross G.A."/>
        </authorList>
    </citation>
    <scope>NUCLEOTIDE SEQUENCE</scope>
    <source>
        <strain evidence="2">EATRO 1125</strain>
    </source>
</reference>
<organism evidence="2">
    <name type="scientific">Trypanosoma brucei</name>
    <dbReference type="NCBI Taxonomy" id="5691"/>
    <lineage>
        <taxon>Eukaryota</taxon>
        <taxon>Discoba</taxon>
        <taxon>Euglenozoa</taxon>
        <taxon>Kinetoplastea</taxon>
        <taxon>Metakinetoplastina</taxon>
        <taxon>Trypanosomatida</taxon>
        <taxon>Trypanosomatidae</taxon>
        <taxon>Trypanosoma</taxon>
    </lineage>
</organism>
<sequence length="335" mass="35609">MQHGQPGYSATLTAATLILQLLAKPEAGANEALAAKGFDDACKLVAKLRAYGRYAQTMAKELPSTIFATQKLLRELETAVENGALPTDNGTLNFYMHAQNTLTAAKQALQTQRQPAVHNGRAAVGAAGATVETVQLFFTAKDRTKYCIAQSQDDGGAATLTQLPSCKKQNRPNMQHCSATVTSQPEHAAELAAVVTGAQASRAAIASKGCRITETRGNDGIVETGGISTFNKLLMAAGLLKITNAAPTESAWDNTGITAAKSALEELDDMKSQNTKGLETSPEELRKLQLFGTADDDYDFTPMEETKENLSLGTDASTVTVTRQTQQAINKVLEN</sequence>
<feature type="chain" id="PRO_5012543109" evidence="1">
    <location>
        <begin position="30"/>
        <end position="335"/>
    </location>
</feature>
<name>A0A1J0RC16_9TRYP</name>
<dbReference type="VEuPathDB" id="TriTrypDB:Tb927.9.17050"/>
<evidence type="ECO:0000313" key="2">
    <source>
        <dbReference type="EMBL" id="APD75409.1"/>
    </source>
</evidence>
<evidence type="ECO:0000256" key="1">
    <source>
        <dbReference type="SAM" id="SignalP"/>
    </source>
</evidence>
<dbReference type="EMBL" id="KX701453">
    <property type="protein sequence ID" value="APD75409.1"/>
    <property type="molecule type" value="Genomic_DNA"/>
</dbReference>
<protein>
    <submittedName>
        <fullName evidence="2">Variant surface glycoprotein 1125.5304</fullName>
    </submittedName>
</protein>
<keyword evidence="1" id="KW-0732">Signal</keyword>
<dbReference type="Gene3D" id="3.90.150.10">
    <property type="entry name" value="Variant Surface Glycoprotein, subunit A domain 1"/>
    <property type="match status" value="1"/>
</dbReference>
<dbReference type="SUPFAM" id="SSF58087">
    <property type="entry name" value="Variant surface glycoprotein (N-terminal domain)"/>
    <property type="match status" value="1"/>
</dbReference>
<feature type="signal peptide" evidence="1">
    <location>
        <begin position="1"/>
        <end position="29"/>
    </location>
</feature>
<proteinExistence type="predicted"/>
<dbReference type="AlphaFoldDB" id="A0A1J0RC16"/>